<protein>
    <submittedName>
        <fullName evidence="2">Uncharacterized protein</fullName>
    </submittedName>
</protein>
<evidence type="ECO:0000313" key="3">
    <source>
        <dbReference type="Proteomes" id="UP000287651"/>
    </source>
</evidence>
<dbReference type="AlphaFoldDB" id="A0A426Z3T2"/>
<gene>
    <name evidence="2" type="ORF">B296_00005709</name>
</gene>
<comment type="caution">
    <text evidence="2">The sequence shown here is derived from an EMBL/GenBank/DDBJ whole genome shotgun (WGS) entry which is preliminary data.</text>
</comment>
<evidence type="ECO:0000313" key="2">
    <source>
        <dbReference type="EMBL" id="RRT58618.1"/>
    </source>
</evidence>
<name>A0A426Z3T2_ENSVE</name>
<accession>A0A426Z3T2</accession>
<sequence length="171" mass="20005">MHYSFARRSPTSAASSKEATRSSLPGIQRVTQRSPDETHRVWIATTGWRMWPHLRPHTSSPWRRPPKVTRRDKAVACSPPSSLPALASRLRHVSDFTFAFWSIFSWERRHSVRNFEWRLRQRRMTRVVQLNHGRLGRRMGRVNVVAGPPDPRSRPLHSLASRPRFRLPRCS</sequence>
<dbReference type="EMBL" id="AMZH03008589">
    <property type="protein sequence ID" value="RRT58618.1"/>
    <property type="molecule type" value="Genomic_DNA"/>
</dbReference>
<organism evidence="2 3">
    <name type="scientific">Ensete ventricosum</name>
    <name type="common">Abyssinian banana</name>
    <name type="synonym">Musa ensete</name>
    <dbReference type="NCBI Taxonomy" id="4639"/>
    <lineage>
        <taxon>Eukaryota</taxon>
        <taxon>Viridiplantae</taxon>
        <taxon>Streptophyta</taxon>
        <taxon>Embryophyta</taxon>
        <taxon>Tracheophyta</taxon>
        <taxon>Spermatophyta</taxon>
        <taxon>Magnoliopsida</taxon>
        <taxon>Liliopsida</taxon>
        <taxon>Zingiberales</taxon>
        <taxon>Musaceae</taxon>
        <taxon>Ensete</taxon>
    </lineage>
</organism>
<reference evidence="2 3" key="1">
    <citation type="journal article" date="2014" name="Agronomy (Basel)">
        <title>A Draft Genome Sequence for Ensete ventricosum, the Drought-Tolerant Tree Against Hunger.</title>
        <authorList>
            <person name="Harrison J."/>
            <person name="Moore K.A."/>
            <person name="Paszkiewicz K."/>
            <person name="Jones T."/>
            <person name="Grant M."/>
            <person name="Ambacheew D."/>
            <person name="Muzemil S."/>
            <person name="Studholme D.J."/>
        </authorList>
    </citation>
    <scope>NUCLEOTIDE SEQUENCE [LARGE SCALE GENOMIC DNA]</scope>
</reference>
<feature type="compositionally biased region" description="Polar residues" evidence="1">
    <location>
        <begin position="9"/>
        <end position="33"/>
    </location>
</feature>
<evidence type="ECO:0000256" key="1">
    <source>
        <dbReference type="SAM" id="MobiDB-lite"/>
    </source>
</evidence>
<dbReference type="Proteomes" id="UP000287651">
    <property type="component" value="Unassembled WGS sequence"/>
</dbReference>
<proteinExistence type="predicted"/>
<feature type="region of interest" description="Disordered" evidence="1">
    <location>
        <begin position="1"/>
        <end position="36"/>
    </location>
</feature>